<organism evidence="2 3">
    <name type="scientific">Tectimicrobiota bacterium</name>
    <dbReference type="NCBI Taxonomy" id="2528274"/>
    <lineage>
        <taxon>Bacteria</taxon>
        <taxon>Pseudomonadati</taxon>
        <taxon>Nitrospinota/Tectimicrobiota group</taxon>
        <taxon>Candidatus Tectimicrobiota</taxon>
    </lineage>
</organism>
<feature type="transmembrane region" description="Helical" evidence="1">
    <location>
        <begin position="109"/>
        <end position="129"/>
    </location>
</feature>
<evidence type="ECO:0000313" key="3">
    <source>
        <dbReference type="Proteomes" id="UP000712673"/>
    </source>
</evidence>
<proteinExistence type="predicted"/>
<reference evidence="2" key="1">
    <citation type="submission" date="2019-03" db="EMBL/GenBank/DDBJ databases">
        <title>Lake Tanganyika Metagenome-Assembled Genomes (MAGs).</title>
        <authorList>
            <person name="Tran P."/>
        </authorList>
    </citation>
    <scope>NUCLEOTIDE SEQUENCE</scope>
    <source>
        <strain evidence="2">K_DeepCast_65m_m2_066</strain>
    </source>
</reference>
<comment type="caution">
    <text evidence="2">The sequence shown here is derived from an EMBL/GenBank/DDBJ whole genome shotgun (WGS) entry which is preliminary data.</text>
</comment>
<protein>
    <recommendedName>
        <fullName evidence="4">Fe-S oxidoreductase</fullName>
    </recommendedName>
</protein>
<dbReference type="SUPFAM" id="SSF103501">
    <property type="entry name" value="Respiratory nitrate reductase 1 gamma chain"/>
    <property type="match status" value="1"/>
</dbReference>
<dbReference type="EMBL" id="VGLS01000035">
    <property type="protein sequence ID" value="MBM3222602.1"/>
    <property type="molecule type" value="Genomic_DNA"/>
</dbReference>
<name>A0A937VX94_UNCTE</name>
<keyword evidence="1" id="KW-0472">Membrane</keyword>
<feature type="transmembrane region" description="Helical" evidence="1">
    <location>
        <begin position="150"/>
        <end position="166"/>
    </location>
</feature>
<sequence length="168" mass="19209">MEPTREIYGNIVAGELVYLAMAASFGLLGLGLYRNFCLWRQGRAENRFQDLWQRTKVLLVQGLGQQKTLREFPGFLHFLVYSGFLVLFIGTLMVAVHEDLGMHFLYGNFYLLFSLTLDVFGLLCLIGVAGLTYRRYVIRPTGLDNRREDLIILLWFMAVLVSGFLVEG</sequence>
<evidence type="ECO:0000313" key="2">
    <source>
        <dbReference type="EMBL" id="MBM3222602.1"/>
    </source>
</evidence>
<dbReference type="AlphaFoldDB" id="A0A937VX94"/>
<dbReference type="Gene3D" id="1.20.950.20">
    <property type="entry name" value="Transmembrane di-heme cytochromes, Chain C"/>
    <property type="match status" value="1"/>
</dbReference>
<dbReference type="InterPro" id="IPR036197">
    <property type="entry name" value="NarG-like_sf"/>
</dbReference>
<gene>
    <name evidence="2" type="ORF">FJZ47_02190</name>
</gene>
<feature type="transmembrane region" description="Helical" evidence="1">
    <location>
        <begin position="16"/>
        <end position="33"/>
    </location>
</feature>
<feature type="non-terminal residue" evidence="2">
    <location>
        <position position="168"/>
    </location>
</feature>
<accession>A0A937VX94</accession>
<keyword evidence="1" id="KW-1133">Transmembrane helix</keyword>
<evidence type="ECO:0008006" key="4">
    <source>
        <dbReference type="Google" id="ProtNLM"/>
    </source>
</evidence>
<feature type="transmembrane region" description="Helical" evidence="1">
    <location>
        <begin position="75"/>
        <end position="97"/>
    </location>
</feature>
<evidence type="ECO:0000256" key="1">
    <source>
        <dbReference type="SAM" id="Phobius"/>
    </source>
</evidence>
<dbReference type="Proteomes" id="UP000712673">
    <property type="component" value="Unassembled WGS sequence"/>
</dbReference>
<keyword evidence="1" id="KW-0812">Transmembrane</keyword>